<dbReference type="Proteomes" id="UP000805193">
    <property type="component" value="Unassembled WGS sequence"/>
</dbReference>
<proteinExistence type="predicted"/>
<accession>A0AC60QEW1</accession>
<sequence length="58" mass="6390">NKVRRVRSNVEVMLTVFCERHGVVNHECTRLEVLRRLRNACAAQETGPLGSGNLAAAS</sequence>
<protein>
    <submittedName>
        <fullName evidence="1">Uncharacterized protein</fullName>
    </submittedName>
</protein>
<evidence type="ECO:0000313" key="2">
    <source>
        <dbReference type="Proteomes" id="UP000805193"/>
    </source>
</evidence>
<keyword evidence="2" id="KW-1185">Reference proteome</keyword>
<feature type="non-terminal residue" evidence="1">
    <location>
        <position position="58"/>
    </location>
</feature>
<gene>
    <name evidence="1" type="ORF">HPB47_021315</name>
</gene>
<name>A0AC60QEW1_IXOPE</name>
<feature type="non-terminal residue" evidence="1">
    <location>
        <position position="1"/>
    </location>
</feature>
<dbReference type="EMBL" id="JABSTQ010009183">
    <property type="protein sequence ID" value="KAG0432001.1"/>
    <property type="molecule type" value="Genomic_DNA"/>
</dbReference>
<evidence type="ECO:0000313" key="1">
    <source>
        <dbReference type="EMBL" id="KAG0432001.1"/>
    </source>
</evidence>
<reference evidence="1 2" key="1">
    <citation type="journal article" date="2020" name="Cell">
        <title>Large-Scale Comparative Analyses of Tick Genomes Elucidate Their Genetic Diversity and Vector Capacities.</title>
        <authorList>
            <consortium name="Tick Genome and Microbiome Consortium (TIGMIC)"/>
            <person name="Jia N."/>
            <person name="Wang J."/>
            <person name="Shi W."/>
            <person name="Du L."/>
            <person name="Sun Y."/>
            <person name="Zhan W."/>
            <person name="Jiang J.F."/>
            <person name="Wang Q."/>
            <person name="Zhang B."/>
            <person name="Ji P."/>
            <person name="Bell-Sakyi L."/>
            <person name="Cui X.M."/>
            <person name="Yuan T.T."/>
            <person name="Jiang B.G."/>
            <person name="Yang W.F."/>
            <person name="Lam T.T."/>
            <person name="Chang Q.C."/>
            <person name="Ding S.J."/>
            <person name="Wang X.J."/>
            <person name="Zhu J.G."/>
            <person name="Ruan X.D."/>
            <person name="Zhao L."/>
            <person name="Wei J.T."/>
            <person name="Ye R.Z."/>
            <person name="Que T.C."/>
            <person name="Du C.H."/>
            <person name="Zhou Y.H."/>
            <person name="Cheng J.X."/>
            <person name="Dai P.F."/>
            <person name="Guo W.B."/>
            <person name="Han X.H."/>
            <person name="Huang E.J."/>
            <person name="Li L.F."/>
            <person name="Wei W."/>
            <person name="Gao Y.C."/>
            <person name="Liu J.Z."/>
            <person name="Shao H.Z."/>
            <person name="Wang X."/>
            <person name="Wang C.C."/>
            <person name="Yang T.C."/>
            <person name="Huo Q.B."/>
            <person name="Li W."/>
            <person name="Chen H.Y."/>
            <person name="Chen S.E."/>
            <person name="Zhou L.G."/>
            <person name="Ni X.B."/>
            <person name="Tian J.H."/>
            <person name="Sheng Y."/>
            <person name="Liu T."/>
            <person name="Pan Y.S."/>
            <person name="Xia L.Y."/>
            <person name="Li J."/>
            <person name="Zhao F."/>
            <person name="Cao W.C."/>
        </authorList>
    </citation>
    <scope>NUCLEOTIDE SEQUENCE [LARGE SCALE GENOMIC DNA]</scope>
    <source>
        <strain evidence="1">Iper-2018</strain>
    </source>
</reference>
<organism evidence="1 2">
    <name type="scientific">Ixodes persulcatus</name>
    <name type="common">Taiga tick</name>
    <dbReference type="NCBI Taxonomy" id="34615"/>
    <lineage>
        <taxon>Eukaryota</taxon>
        <taxon>Metazoa</taxon>
        <taxon>Ecdysozoa</taxon>
        <taxon>Arthropoda</taxon>
        <taxon>Chelicerata</taxon>
        <taxon>Arachnida</taxon>
        <taxon>Acari</taxon>
        <taxon>Parasitiformes</taxon>
        <taxon>Ixodida</taxon>
        <taxon>Ixodoidea</taxon>
        <taxon>Ixodidae</taxon>
        <taxon>Ixodinae</taxon>
        <taxon>Ixodes</taxon>
    </lineage>
</organism>
<comment type="caution">
    <text evidence="1">The sequence shown here is derived from an EMBL/GenBank/DDBJ whole genome shotgun (WGS) entry which is preliminary data.</text>
</comment>